<sequence>MATTSNKLGLKIPSFTDEVEATLNDLAGNFQTLDNVSEEYVSKPPLDGLYNAGKRMWNNYQLTQTHAGWSNIRTGNCAPIWESSKAYVVGSKVVPVRDNGHYYECVQAGNSGVTEPIFPVSANGQVQDVRGSNTWIASHMYKVNDIALPSIDNGRFYLCVQAGESNASEPVWSLVDGNTTYDKNVAWRSYRIAKWKESGPAALFKAFGKFDEVI</sequence>
<evidence type="ECO:0000313" key="1">
    <source>
        <dbReference type="EMBL" id="QSF43555.1"/>
    </source>
</evidence>
<proteinExistence type="predicted"/>
<dbReference type="RefSeq" id="WP_206101188.1">
    <property type="nucleotide sequence ID" value="NZ_CP070969.1"/>
</dbReference>
<evidence type="ECO:0000313" key="2">
    <source>
        <dbReference type="Proteomes" id="UP000663452"/>
    </source>
</evidence>
<gene>
    <name evidence="1" type="ORF">JRJ22_20045</name>
</gene>
<organism evidence="1 2">
    <name type="scientific">Paenibacillus tianjinensis</name>
    <dbReference type="NCBI Taxonomy" id="2810347"/>
    <lineage>
        <taxon>Bacteria</taxon>
        <taxon>Bacillati</taxon>
        <taxon>Bacillota</taxon>
        <taxon>Bacilli</taxon>
        <taxon>Bacillales</taxon>
        <taxon>Paenibacillaceae</taxon>
        <taxon>Paenibacillus</taxon>
    </lineage>
</organism>
<dbReference type="EMBL" id="CP070969">
    <property type="protein sequence ID" value="QSF43555.1"/>
    <property type="molecule type" value="Genomic_DNA"/>
</dbReference>
<dbReference type="Gene3D" id="2.10.10.90">
    <property type="match status" value="1"/>
</dbReference>
<reference evidence="1 2" key="1">
    <citation type="submission" date="2021-02" db="EMBL/GenBank/DDBJ databases">
        <title>Paenibacillus tianjinensis sp. nov.</title>
        <authorList>
            <person name="Liu H."/>
        </authorList>
    </citation>
    <scope>NUCLEOTIDE SEQUENCE [LARGE SCALE GENOMIC DNA]</scope>
    <source>
        <strain evidence="1 2">TB2019</strain>
    </source>
</reference>
<protein>
    <submittedName>
        <fullName evidence="1">Uncharacterized protein</fullName>
    </submittedName>
</protein>
<dbReference type="Proteomes" id="UP000663452">
    <property type="component" value="Chromosome"/>
</dbReference>
<keyword evidence="2" id="KW-1185">Reference proteome</keyword>
<name>A0ABX7LAT0_9BACL</name>
<accession>A0ABX7LAT0</accession>